<protein>
    <submittedName>
        <fullName evidence="1">Uncharacterized protein</fullName>
    </submittedName>
</protein>
<gene>
    <name evidence="1" type="ORF">M427DRAFT_41664</name>
</gene>
<reference evidence="1 2" key="1">
    <citation type="journal article" date="2015" name="Genome Biol. Evol.">
        <title>Phylogenomic analyses indicate that early fungi evolved digesting cell walls of algal ancestors of land plants.</title>
        <authorList>
            <person name="Chang Y."/>
            <person name="Wang S."/>
            <person name="Sekimoto S."/>
            <person name="Aerts A.L."/>
            <person name="Choi C."/>
            <person name="Clum A."/>
            <person name="LaButti K.M."/>
            <person name="Lindquist E.A."/>
            <person name="Yee Ngan C."/>
            <person name="Ohm R.A."/>
            <person name="Salamov A.A."/>
            <person name="Grigoriev I.V."/>
            <person name="Spatafora J.W."/>
            <person name="Berbee M.L."/>
        </authorList>
    </citation>
    <scope>NUCLEOTIDE SEQUENCE [LARGE SCALE GENOMIC DNA]</scope>
    <source>
        <strain evidence="1 2">JEL478</strain>
    </source>
</reference>
<dbReference type="Proteomes" id="UP000070544">
    <property type="component" value="Unassembled WGS sequence"/>
</dbReference>
<proteinExistence type="predicted"/>
<accession>A0A139ASU9</accession>
<sequence>MYGTCAAGARSDAILSLSIVRLDSARPNLPVTKRLGMSHAEAVAKQFGKSSPDMNHKEVELAALVSIEKPGLSIGPPTLLSDRCSTVLSASVAAQPIVHSAPEQLLRRTLHMVSKVESHARSLTLDTACTQPSPQTIGLKDDVCAGTFRGSKYYLKESFISQLNVILVPPQQLRTFRYSIFPANSILHAHSSRPPLGRVVQQPSNRE</sequence>
<evidence type="ECO:0000313" key="2">
    <source>
        <dbReference type="Proteomes" id="UP000070544"/>
    </source>
</evidence>
<dbReference type="AlphaFoldDB" id="A0A139ASU9"/>
<dbReference type="EMBL" id="KQ965737">
    <property type="protein sequence ID" value="KXS19812.1"/>
    <property type="molecule type" value="Genomic_DNA"/>
</dbReference>
<organism evidence="1 2">
    <name type="scientific">Gonapodya prolifera (strain JEL478)</name>
    <name type="common">Monoblepharis prolifera</name>
    <dbReference type="NCBI Taxonomy" id="1344416"/>
    <lineage>
        <taxon>Eukaryota</taxon>
        <taxon>Fungi</taxon>
        <taxon>Fungi incertae sedis</taxon>
        <taxon>Chytridiomycota</taxon>
        <taxon>Chytridiomycota incertae sedis</taxon>
        <taxon>Monoblepharidomycetes</taxon>
        <taxon>Monoblepharidales</taxon>
        <taxon>Gonapodyaceae</taxon>
        <taxon>Gonapodya</taxon>
    </lineage>
</organism>
<keyword evidence="2" id="KW-1185">Reference proteome</keyword>
<evidence type="ECO:0000313" key="1">
    <source>
        <dbReference type="EMBL" id="KXS19812.1"/>
    </source>
</evidence>
<name>A0A139ASU9_GONPJ</name>